<dbReference type="InterPro" id="IPR036097">
    <property type="entry name" value="HisK_dim/P_sf"/>
</dbReference>
<dbReference type="PANTHER" id="PTHR45528:SF1">
    <property type="entry name" value="SENSOR HISTIDINE KINASE CPXA"/>
    <property type="match status" value="1"/>
</dbReference>
<keyword evidence="8" id="KW-0547">Nucleotide-binding</keyword>
<keyword evidence="11 14" id="KW-1133">Transmembrane helix</keyword>
<dbReference type="SUPFAM" id="SSF158472">
    <property type="entry name" value="HAMP domain-like"/>
    <property type="match status" value="1"/>
</dbReference>
<evidence type="ECO:0000256" key="3">
    <source>
        <dbReference type="ARBA" id="ARBA00012438"/>
    </source>
</evidence>
<dbReference type="InterPro" id="IPR003594">
    <property type="entry name" value="HATPase_dom"/>
</dbReference>
<dbReference type="SMART" id="SM00304">
    <property type="entry name" value="HAMP"/>
    <property type="match status" value="1"/>
</dbReference>
<dbReference type="SMART" id="SM00388">
    <property type="entry name" value="HisKA"/>
    <property type="match status" value="1"/>
</dbReference>
<sequence>MKIQSKITLLFLGLSVSILLLFNAFILYFQYQFNFEDFFKRLDTRVNLTAQISLFPSEKSDVYQDVRNKYLEKLDSEQEYVIKADRYGKYENKLFPKSFFQKIITFGSSQFRNEDTFYSGKVVLKGKDRFIVIVLAKNPYGLRELQSLRNTLFVGFLISIAIIFFVGKVFSAYTFEPVRKLTKRVKTITSSNLHFRLEEPKGKDEIAELTNTFNEMLNRLETAFETQNNFVSNASHELRTPLTIINSEADLALSNTKINAEQIQVFKTIKEEANKLTQILKGLLLLAQSGYDGKNQSQQKIRIDETILSCIESVKKINSDGKINVDFDNLPDNENLLIVNGYYNVLCLALTNIIGNACKYSKNKLVTIKLTVEKNNIVVSVTDLGIGIPQSELQHIFVPFFRASNTHEYEGHGVGLPLTLNIIRLHKGTIGIRSKENEGTEIQVFLPIASV</sequence>
<evidence type="ECO:0000256" key="9">
    <source>
        <dbReference type="ARBA" id="ARBA00022777"/>
    </source>
</evidence>
<dbReference type="PROSITE" id="PS50109">
    <property type="entry name" value="HIS_KIN"/>
    <property type="match status" value="1"/>
</dbReference>
<dbReference type="Gene3D" id="3.30.565.10">
    <property type="entry name" value="Histidine kinase-like ATPase, C-terminal domain"/>
    <property type="match status" value="1"/>
</dbReference>
<evidence type="ECO:0000256" key="2">
    <source>
        <dbReference type="ARBA" id="ARBA00004651"/>
    </source>
</evidence>
<evidence type="ECO:0000256" key="8">
    <source>
        <dbReference type="ARBA" id="ARBA00022741"/>
    </source>
</evidence>
<keyword evidence="12" id="KW-0902">Two-component regulatory system</keyword>
<dbReference type="PRINTS" id="PR00344">
    <property type="entry name" value="BCTRLSENSOR"/>
</dbReference>
<keyword evidence="18" id="KW-1185">Reference proteome</keyword>
<dbReference type="CDD" id="cd06225">
    <property type="entry name" value="HAMP"/>
    <property type="match status" value="1"/>
</dbReference>
<evidence type="ECO:0000256" key="1">
    <source>
        <dbReference type="ARBA" id="ARBA00000085"/>
    </source>
</evidence>
<dbReference type="PROSITE" id="PS50885">
    <property type="entry name" value="HAMP"/>
    <property type="match status" value="1"/>
</dbReference>
<dbReference type="CDD" id="cd00075">
    <property type="entry name" value="HATPase"/>
    <property type="match status" value="1"/>
</dbReference>
<dbReference type="EC" id="2.7.13.3" evidence="3"/>
<dbReference type="Gene3D" id="6.10.340.10">
    <property type="match status" value="1"/>
</dbReference>
<dbReference type="GO" id="GO:0005886">
    <property type="term" value="C:plasma membrane"/>
    <property type="evidence" value="ECO:0007669"/>
    <property type="project" value="UniProtKB-SubCell"/>
</dbReference>
<evidence type="ECO:0000313" key="17">
    <source>
        <dbReference type="EMBL" id="TKC00772.1"/>
    </source>
</evidence>
<reference evidence="17 18" key="1">
    <citation type="submission" date="2019-04" db="EMBL/GenBank/DDBJ databases">
        <title>Pedobacter sp. AR-3-17 sp. nov., isolated from Arctic soil.</title>
        <authorList>
            <person name="Dahal R.H."/>
            <person name="Kim D.-U."/>
        </authorList>
    </citation>
    <scope>NUCLEOTIDE SEQUENCE [LARGE SCALE GENOMIC DNA]</scope>
    <source>
        <strain evidence="17 18">AR-3-17</strain>
    </source>
</reference>
<dbReference type="GO" id="GO:0000155">
    <property type="term" value="F:phosphorelay sensor kinase activity"/>
    <property type="evidence" value="ECO:0007669"/>
    <property type="project" value="InterPro"/>
</dbReference>
<name>A0A4U1C5Y1_9SPHI</name>
<evidence type="ECO:0000259" key="16">
    <source>
        <dbReference type="PROSITE" id="PS50885"/>
    </source>
</evidence>
<keyword evidence="9 17" id="KW-0418">Kinase</keyword>
<evidence type="ECO:0000256" key="5">
    <source>
        <dbReference type="ARBA" id="ARBA00022553"/>
    </source>
</evidence>
<keyword evidence="5" id="KW-0597">Phosphoprotein</keyword>
<feature type="domain" description="HAMP" evidence="16">
    <location>
        <begin position="172"/>
        <end position="225"/>
    </location>
</feature>
<keyword evidence="4" id="KW-1003">Cell membrane</keyword>
<keyword evidence="13 14" id="KW-0472">Membrane</keyword>
<dbReference type="Pfam" id="PF00512">
    <property type="entry name" value="HisKA"/>
    <property type="match status" value="1"/>
</dbReference>
<protein>
    <recommendedName>
        <fullName evidence="3">histidine kinase</fullName>
        <ecNumber evidence="3">2.7.13.3</ecNumber>
    </recommendedName>
</protein>
<dbReference type="SUPFAM" id="SSF55874">
    <property type="entry name" value="ATPase domain of HSP90 chaperone/DNA topoisomerase II/histidine kinase"/>
    <property type="match status" value="1"/>
</dbReference>
<evidence type="ECO:0000256" key="14">
    <source>
        <dbReference type="SAM" id="Phobius"/>
    </source>
</evidence>
<dbReference type="GO" id="GO:0005524">
    <property type="term" value="F:ATP binding"/>
    <property type="evidence" value="ECO:0007669"/>
    <property type="project" value="UniProtKB-KW"/>
</dbReference>
<evidence type="ECO:0000256" key="6">
    <source>
        <dbReference type="ARBA" id="ARBA00022679"/>
    </source>
</evidence>
<comment type="subcellular location">
    <subcellularLocation>
        <location evidence="2">Cell membrane</location>
        <topology evidence="2">Multi-pass membrane protein</topology>
    </subcellularLocation>
</comment>
<dbReference type="Pfam" id="PF00672">
    <property type="entry name" value="HAMP"/>
    <property type="match status" value="1"/>
</dbReference>
<dbReference type="SMART" id="SM00387">
    <property type="entry name" value="HATPase_c"/>
    <property type="match status" value="1"/>
</dbReference>
<dbReference type="CDD" id="cd00082">
    <property type="entry name" value="HisKA"/>
    <property type="match status" value="1"/>
</dbReference>
<comment type="catalytic activity">
    <reaction evidence="1">
        <text>ATP + protein L-histidine = ADP + protein N-phospho-L-histidine.</text>
        <dbReference type="EC" id="2.7.13.3"/>
    </reaction>
</comment>
<organism evidence="17 18">
    <name type="scientific">Pedobacter cryophilus</name>
    <dbReference type="NCBI Taxonomy" id="2571271"/>
    <lineage>
        <taxon>Bacteria</taxon>
        <taxon>Pseudomonadati</taxon>
        <taxon>Bacteroidota</taxon>
        <taxon>Sphingobacteriia</taxon>
        <taxon>Sphingobacteriales</taxon>
        <taxon>Sphingobacteriaceae</taxon>
        <taxon>Pedobacter</taxon>
    </lineage>
</organism>
<dbReference type="InterPro" id="IPR003660">
    <property type="entry name" value="HAMP_dom"/>
</dbReference>
<dbReference type="SUPFAM" id="SSF47384">
    <property type="entry name" value="Homodimeric domain of signal transducing histidine kinase"/>
    <property type="match status" value="1"/>
</dbReference>
<evidence type="ECO:0000256" key="11">
    <source>
        <dbReference type="ARBA" id="ARBA00022989"/>
    </source>
</evidence>
<evidence type="ECO:0000256" key="7">
    <source>
        <dbReference type="ARBA" id="ARBA00022692"/>
    </source>
</evidence>
<proteinExistence type="predicted"/>
<comment type="caution">
    <text evidence="17">The sequence shown here is derived from an EMBL/GenBank/DDBJ whole genome shotgun (WGS) entry which is preliminary data.</text>
</comment>
<accession>A0A4U1C5Y1</accession>
<keyword evidence="6" id="KW-0808">Transferase</keyword>
<evidence type="ECO:0000256" key="4">
    <source>
        <dbReference type="ARBA" id="ARBA00022475"/>
    </source>
</evidence>
<keyword evidence="7 14" id="KW-0812">Transmembrane</keyword>
<feature type="transmembrane region" description="Helical" evidence="14">
    <location>
        <begin position="7"/>
        <end position="31"/>
    </location>
</feature>
<dbReference type="RefSeq" id="WP_136824978.1">
    <property type="nucleotide sequence ID" value="NZ_SWBP01000001.1"/>
</dbReference>
<dbReference type="InterPro" id="IPR005467">
    <property type="entry name" value="His_kinase_dom"/>
</dbReference>
<feature type="transmembrane region" description="Helical" evidence="14">
    <location>
        <begin position="152"/>
        <end position="175"/>
    </location>
</feature>
<dbReference type="Pfam" id="PF02518">
    <property type="entry name" value="HATPase_c"/>
    <property type="match status" value="1"/>
</dbReference>
<dbReference type="InterPro" id="IPR036890">
    <property type="entry name" value="HATPase_C_sf"/>
</dbReference>
<dbReference type="Proteomes" id="UP000308181">
    <property type="component" value="Unassembled WGS sequence"/>
</dbReference>
<dbReference type="InterPro" id="IPR004358">
    <property type="entry name" value="Sig_transdc_His_kin-like_C"/>
</dbReference>
<dbReference type="Gene3D" id="1.10.287.130">
    <property type="match status" value="1"/>
</dbReference>
<evidence type="ECO:0000313" key="18">
    <source>
        <dbReference type="Proteomes" id="UP000308181"/>
    </source>
</evidence>
<evidence type="ECO:0000256" key="13">
    <source>
        <dbReference type="ARBA" id="ARBA00023136"/>
    </source>
</evidence>
<keyword evidence="10" id="KW-0067">ATP-binding</keyword>
<dbReference type="EMBL" id="SWBP01000001">
    <property type="protein sequence ID" value="TKC00772.1"/>
    <property type="molecule type" value="Genomic_DNA"/>
</dbReference>
<dbReference type="OrthoDB" id="594725at2"/>
<evidence type="ECO:0000256" key="12">
    <source>
        <dbReference type="ARBA" id="ARBA00023012"/>
    </source>
</evidence>
<dbReference type="AlphaFoldDB" id="A0A4U1C5Y1"/>
<dbReference type="PANTHER" id="PTHR45528">
    <property type="entry name" value="SENSOR HISTIDINE KINASE CPXA"/>
    <property type="match status" value="1"/>
</dbReference>
<evidence type="ECO:0000259" key="15">
    <source>
        <dbReference type="PROSITE" id="PS50109"/>
    </source>
</evidence>
<dbReference type="InterPro" id="IPR050398">
    <property type="entry name" value="HssS/ArlS-like"/>
</dbReference>
<evidence type="ECO:0000256" key="10">
    <source>
        <dbReference type="ARBA" id="ARBA00022840"/>
    </source>
</evidence>
<feature type="domain" description="Histidine kinase" evidence="15">
    <location>
        <begin position="233"/>
        <end position="450"/>
    </location>
</feature>
<gene>
    <name evidence="17" type="ORF">FA046_03595</name>
</gene>
<dbReference type="InterPro" id="IPR003661">
    <property type="entry name" value="HisK_dim/P_dom"/>
</dbReference>